<protein>
    <recommendedName>
        <fullName evidence="5">Deoxyuridine 5'-triphosphate nucleotidohydrolase</fullName>
        <shortName evidence="5">dUTPase</shortName>
        <ecNumber evidence="5">3.6.1.23</ecNumber>
    </recommendedName>
    <alternativeName>
        <fullName evidence="5">dUTP pyrophosphatase</fullName>
    </alternativeName>
</protein>
<dbReference type="SUPFAM" id="SSF51283">
    <property type="entry name" value="dUTPase-like"/>
    <property type="match status" value="1"/>
</dbReference>
<dbReference type="InterPro" id="IPR008181">
    <property type="entry name" value="dUTPase"/>
</dbReference>
<dbReference type="HAMAP" id="MF_00116">
    <property type="entry name" value="dUTPase_bact"/>
    <property type="match status" value="1"/>
</dbReference>
<dbReference type="Proteomes" id="UP000614200">
    <property type="component" value="Unassembled WGS sequence"/>
</dbReference>
<keyword evidence="3 5" id="KW-0546">Nucleotide metabolism</keyword>
<comment type="similarity">
    <text evidence="1 5">Belongs to the dUTPase family.</text>
</comment>
<organism evidence="7 8">
    <name type="scientific">Fusibacter ferrireducens</name>
    <dbReference type="NCBI Taxonomy" id="2785058"/>
    <lineage>
        <taxon>Bacteria</taxon>
        <taxon>Bacillati</taxon>
        <taxon>Bacillota</taxon>
        <taxon>Clostridia</taxon>
        <taxon>Eubacteriales</taxon>
        <taxon>Eubacteriales Family XII. Incertae Sedis</taxon>
        <taxon>Fusibacter</taxon>
    </lineage>
</organism>
<dbReference type="Gene3D" id="2.70.40.10">
    <property type="match status" value="1"/>
</dbReference>
<evidence type="ECO:0000256" key="4">
    <source>
        <dbReference type="ARBA" id="ARBA00047686"/>
    </source>
</evidence>
<dbReference type="CDD" id="cd07557">
    <property type="entry name" value="trimeric_dUTPase"/>
    <property type="match status" value="1"/>
</dbReference>
<name>A0ABR9ZMZ2_9FIRM</name>
<accession>A0ABR9ZMZ2</accession>
<dbReference type="NCBIfam" id="NF001862">
    <property type="entry name" value="PRK00601.1"/>
    <property type="match status" value="1"/>
</dbReference>
<feature type="domain" description="dUTPase-like" evidence="6">
    <location>
        <begin position="12"/>
        <end position="142"/>
    </location>
</feature>
<feature type="binding site" evidence="5">
    <location>
        <begin position="80"/>
        <end position="82"/>
    </location>
    <ligand>
        <name>substrate</name>
    </ligand>
</feature>
<evidence type="ECO:0000256" key="5">
    <source>
        <dbReference type="HAMAP-Rule" id="MF_00116"/>
    </source>
</evidence>
<dbReference type="Pfam" id="PF00692">
    <property type="entry name" value="dUTPase"/>
    <property type="match status" value="1"/>
</dbReference>
<keyword evidence="2 5" id="KW-0378">Hydrolase</keyword>
<dbReference type="InterPro" id="IPR036157">
    <property type="entry name" value="dUTPase-like_sf"/>
</dbReference>
<reference evidence="7 8" key="1">
    <citation type="submission" date="2020-11" db="EMBL/GenBank/DDBJ databases">
        <title>Fusibacter basophilias sp. nov.</title>
        <authorList>
            <person name="Qiu D."/>
        </authorList>
    </citation>
    <scope>NUCLEOTIDE SEQUENCE [LARGE SCALE GENOMIC DNA]</scope>
    <source>
        <strain evidence="7 8">Q10-2</strain>
    </source>
</reference>
<proteinExistence type="inferred from homology"/>
<evidence type="ECO:0000256" key="3">
    <source>
        <dbReference type="ARBA" id="ARBA00023080"/>
    </source>
</evidence>
<keyword evidence="5" id="KW-0460">Magnesium</keyword>
<dbReference type="GO" id="GO:0004170">
    <property type="term" value="F:dUTP diphosphatase activity"/>
    <property type="evidence" value="ECO:0007669"/>
    <property type="project" value="UniProtKB-EC"/>
</dbReference>
<comment type="caution">
    <text evidence="5">Lacks conserved residue(s) required for the propagation of feature annotation.</text>
</comment>
<comment type="catalytic activity">
    <reaction evidence="4 5">
        <text>dUTP + H2O = dUMP + diphosphate + H(+)</text>
        <dbReference type="Rhea" id="RHEA:10248"/>
        <dbReference type="ChEBI" id="CHEBI:15377"/>
        <dbReference type="ChEBI" id="CHEBI:15378"/>
        <dbReference type="ChEBI" id="CHEBI:33019"/>
        <dbReference type="ChEBI" id="CHEBI:61555"/>
        <dbReference type="ChEBI" id="CHEBI:246422"/>
        <dbReference type="EC" id="3.6.1.23"/>
    </reaction>
</comment>
<comment type="function">
    <text evidence="5">This enzyme is involved in nucleotide metabolism: it produces dUMP, the immediate precursor of thymidine nucleotides and it decreases the intracellular concentration of dUTP so that uracil cannot be incorporated into DNA.</text>
</comment>
<evidence type="ECO:0000259" key="6">
    <source>
        <dbReference type="Pfam" id="PF00692"/>
    </source>
</evidence>
<keyword evidence="8" id="KW-1185">Reference proteome</keyword>
<dbReference type="InterPro" id="IPR029054">
    <property type="entry name" value="dUTPase-like"/>
</dbReference>
<evidence type="ECO:0000256" key="2">
    <source>
        <dbReference type="ARBA" id="ARBA00022801"/>
    </source>
</evidence>
<sequence>MNIKIVNKSNNPLPSYQTLGSSGMDLLSNNETEIIVNPMERTLVPTGIYLEIPVGYEGQVRARSGLSIKNGITLVNCVGTIDSDYRGELRVPIINLGSEPFKIVKGDRIAQLIITKYERISWDQVDSVDETDRGSGGFGSTGV</sequence>
<comment type="cofactor">
    <cofactor evidence="5">
        <name>Mg(2+)</name>
        <dbReference type="ChEBI" id="CHEBI:18420"/>
    </cofactor>
</comment>
<dbReference type="NCBIfam" id="TIGR00576">
    <property type="entry name" value="dut"/>
    <property type="match status" value="1"/>
</dbReference>
<comment type="pathway">
    <text evidence="5">Pyrimidine metabolism; dUMP biosynthesis; dUMP from dCTP (dUTP route): step 2/2.</text>
</comment>
<evidence type="ECO:0000313" key="7">
    <source>
        <dbReference type="EMBL" id="MBF4691779.1"/>
    </source>
</evidence>
<dbReference type="RefSeq" id="WP_194700015.1">
    <property type="nucleotide sequence ID" value="NZ_JADKNH010000001.1"/>
</dbReference>
<dbReference type="PANTHER" id="PTHR11241">
    <property type="entry name" value="DEOXYURIDINE 5'-TRIPHOSPHATE NUCLEOTIDOHYDROLASE"/>
    <property type="match status" value="1"/>
</dbReference>
<dbReference type="InterPro" id="IPR033704">
    <property type="entry name" value="dUTPase_trimeric"/>
</dbReference>
<feature type="binding site" evidence="5">
    <location>
        <position position="76"/>
    </location>
    <ligand>
        <name>substrate</name>
    </ligand>
</feature>
<gene>
    <name evidence="5 7" type="primary">dut</name>
    <name evidence="7" type="ORF">ISU02_01540</name>
</gene>
<dbReference type="EMBL" id="JADKNH010000001">
    <property type="protein sequence ID" value="MBF4691779.1"/>
    <property type="molecule type" value="Genomic_DNA"/>
</dbReference>
<evidence type="ECO:0000313" key="8">
    <source>
        <dbReference type="Proteomes" id="UP000614200"/>
    </source>
</evidence>
<evidence type="ECO:0000256" key="1">
    <source>
        <dbReference type="ARBA" id="ARBA00006581"/>
    </source>
</evidence>
<dbReference type="EC" id="3.6.1.23" evidence="5"/>
<dbReference type="PANTHER" id="PTHR11241:SF0">
    <property type="entry name" value="DEOXYURIDINE 5'-TRIPHOSPHATE NUCLEOTIDOHYDROLASE"/>
    <property type="match status" value="1"/>
</dbReference>
<feature type="binding site" evidence="5">
    <location>
        <begin position="63"/>
        <end position="65"/>
    </location>
    <ligand>
        <name>substrate</name>
    </ligand>
</feature>
<comment type="caution">
    <text evidence="7">The sequence shown here is derived from an EMBL/GenBank/DDBJ whole genome shotgun (WGS) entry which is preliminary data.</text>
</comment>
<keyword evidence="5" id="KW-0479">Metal-binding</keyword>